<keyword evidence="2" id="KW-0732">Signal</keyword>
<comment type="caution">
    <text evidence="3">The sequence shown here is derived from an EMBL/GenBank/DDBJ whole genome shotgun (WGS) entry which is preliminary data.</text>
</comment>
<proteinExistence type="predicted"/>
<dbReference type="AlphaFoldDB" id="A0A9X2J2N8"/>
<organism evidence="3 4">
    <name type="scientific">Sphingomicrobium sediminis</name>
    <dbReference type="NCBI Taxonomy" id="2950949"/>
    <lineage>
        <taxon>Bacteria</taxon>
        <taxon>Pseudomonadati</taxon>
        <taxon>Pseudomonadota</taxon>
        <taxon>Alphaproteobacteria</taxon>
        <taxon>Sphingomonadales</taxon>
        <taxon>Sphingomonadaceae</taxon>
        <taxon>Sphingomicrobium</taxon>
    </lineage>
</organism>
<evidence type="ECO:0000313" key="4">
    <source>
        <dbReference type="Proteomes" id="UP001155128"/>
    </source>
</evidence>
<evidence type="ECO:0000313" key="3">
    <source>
        <dbReference type="EMBL" id="MCM8557964.1"/>
    </source>
</evidence>
<sequence>MRIKLIIPAAALLVAPACAPVDPGFGETVTYAQAAQMVNPDPVYDEDDAKPGADGNKAAAAAERYRTDSVKQPARQTSSTPQ</sequence>
<gene>
    <name evidence="3" type="ORF">NDO55_09040</name>
</gene>
<feature type="region of interest" description="Disordered" evidence="1">
    <location>
        <begin position="41"/>
        <end position="82"/>
    </location>
</feature>
<name>A0A9X2J2N8_9SPHN</name>
<feature type="signal peptide" evidence="2">
    <location>
        <begin position="1"/>
        <end position="19"/>
    </location>
</feature>
<protein>
    <recommendedName>
        <fullName evidence="5">Lipoprotein</fullName>
    </recommendedName>
</protein>
<dbReference type="EMBL" id="JAMSHT010000001">
    <property type="protein sequence ID" value="MCM8557964.1"/>
    <property type="molecule type" value="Genomic_DNA"/>
</dbReference>
<accession>A0A9X2J2N8</accession>
<dbReference type="RefSeq" id="WP_252114486.1">
    <property type="nucleotide sequence ID" value="NZ_JAMSHT010000001.1"/>
</dbReference>
<evidence type="ECO:0000256" key="1">
    <source>
        <dbReference type="SAM" id="MobiDB-lite"/>
    </source>
</evidence>
<dbReference type="Proteomes" id="UP001155128">
    <property type="component" value="Unassembled WGS sequence"/>
</dbReference>
<feature type="chain" id="PRO_5040746733" description="Lipoprotein" evidence="2">
    <location>
        <begin position="20"/>
        <end position="82"/>
    </location>
</feature>
<feature type="compositionally biased region" description="Low complexity" evidence="1">
    <location>
        <begin position="52"/>
        <end position="62"/>
    </location>
</feature>
<evidence type="ECO:0008006" key="5">
    <source>
        <dbReference type="Google" id="ProtNLM"/>
    </source>
</evidence>
<evidence type="ECO:0000256" key="2">
    <source>
        <dbReference type="SAM" id="SignalP"/>
    </source>
</evidence>
<keyword evidence="4" id="KW-1185">Reference proteome</keyword>
<reference evidence="3" key="1">
    <citation type="submission" date="2022-06" db="EMBL/GenBank/DDBJ databases">
        <title>Sphingomicrobium sedimins sp. nov., a marine bacterium isolated from tidal flat.</title>
        <authorList>
            <person name="Kim C.-H."/>
            <person name="Yoo Y."/>
            <person name="Kim J.-J."/>
        </authorList>
    </citation>
    <scope>NUCLEOTIDE SEQUENCE</scope>
    <source>
        <strain evidence="3">GRR-S6-50</strain>
    </source>
</reference>